<evidence type="ECO:0000313" key="3">
    <source>
        <dbReference type="Ensembl" id="ENSECAP00000064343.1"/>
    </source>
</evidence>
<reference evidence="3" key="3">
    <citation type="submission" date="2025-09" db="UniProtKB">
        <authorList>
            <consortium name="Ensembl"/>
        </authorList>
    </citation>
    <scope>IDENTIFICATION</scope>
    <source>
        <strain evidence="3">Thoroughbred</strain>
    </source>
</reference>
<keyword evidence="1" id="KW-0175">Coiled coil</keyword>
<dbReference type="PANTHER" id="PTHR24099:SF8">
    <property type="entry name" value="FSD1-LIKE PROTEIN"/>
    <property type="match status" value="1"/>
</dbReference>
<dbReference type="Proteomes" id="UP000002281">
    <property type="component" value="Chromosome 25"/>
</dbReference>
<sequence>MDSQKEALQRIISTLASKNDEIQNFIDTLNQTLKGVQENSSNILSELDEEFDSLYSILDEVKESMVNSIKQEQARKSQELQSQLSQCNNALENSEELLEFATRSLDIKEPEEFSKVWCGGLSLSTGMQVPSAVRTLQKSENGMTGSASSLNTVPQ</sequence>
<dbReference type="Gene3D" id="1.20.5.170">
    <property type="match status" value="1"/>
</dbReference>
<dbReference type="InterPro" id="IPR003649">
    <property type="entry name" value="Bbox_C"/>
</dbReference>
<name>A0A9L0RNK6_HORSE</name>
<reference evidence="3 4" key="1">
    <citation type="journal article" date="2009" name="Science">
        <title>Genome sequence, comparative analysis, and population genetics of the domestic horse.</title>
        <authorList>
            <consortium name="Broad Institute Genome Sequencing Platform"/>
            <consortium name="Broad Institute Whole Genome Assembly Team"/>
            <person name="Wade C.M."/>
            <person name="Giulotto E."/>
            <person name="Sigurdsson S."/>
            <person name="Zoli M."/>
            <person name="Gnerre S."/>
            <person name="Imsland F."/>
            <person name="Lear T.L."/>
            <person name="Adelson D.L."/>
            <person name="Bailey E."/>
            <person name="Bellone R.R."/>
            <person name="Bloecker H."/>
            <person name="Distl O."/>
            <person name="Edgar R.C."/>
            <person name="Garber M."/>
            <person name="Leeb T."/>
            <person name="Mauceli E."/>
            <person name="MacLeod J.N."/>
            <person name="Penedo M.C.T."/>
            <person name="Raison J.M."/>
            <person name="Sharpe T."/>
            <person name="Vogel J."/>
            <person name="Andersson L."/>
            <person name="Antczak D.F."/>
            <person name="Biagi T."/>
            <person name="Binns M.M."/>
            <person name="Chowdhary B.P."/>
            <person name="Coleman S.J."/>
            <person name="Della Valle G."/>
            <person name="Fryc S."/>
            <person name="Guerin G."/>
            <person name="Hasegawa T."/>
            <person name="Hill E.W."/>
            <person name="Jurka J."/>
            <person name="Kiialainen A."/>
            <person name="Lindgren G."/>
            <person name="Liu J."/>
            <person name="Magnani E."/>
            <person name="Mickelson J.R."/>
            <person name="Murray J."/>
            <person name="Nergadze S.G."/>
            <person name="Onofrio R."/>
            <person name="Pedroni S."/>
            <person name="Piras M.F."/>
            <person name="Raudsepp T."/>
            <person name="Rocchi M."/>
            <person name="Roeed K.H."/>
            <person name="Ryder O.A."/>
            <person name="Searle S."/>
            <person name="Skow L."/>
            <person name="Swinburne J.E."/>
            <person name="Syvaenen A.C."/>
            <person name="Tozaki T."/>
            <person name="Valberg S.J."/>
            <person name="Vaudin M."/>
            <person name="White J.R."/>
            <person name="Zody M.C."/>
            <person name="Lander E.S."/>
            <person name="Lindblad-Toh K."/>
        </authorList>
    </citation>
    <scope>NUCLEOTIDE SEQUENCE [LARGE SCALE GENOMIC DNA]</scope>
    <source>
        <strain evidence="3 4">Thoroughbred</strain>
    </source>
</reference>
<evidence type="ECO:0000313" key="4">
    <source>
        <dbReference type="Proteomes" id="UP000002281"/>
    </source>
</evidence>
<dbReference type="SUPFAM" id="SSF101447">
    <property type="entry name" value="Formin homology 2 domain (FH2 domain)"/>
    <property type="match status" value="1"/>
</dbReference>
<evidence type="ECO:0000259" key="2">
    <source>
        <dbReference type="SMART" id="SM00502"/>
    </source>
</evidence>
<dbReference type="GeneTree" id="ENSGT00940000157979"/>
<dbReference type="AlphaFoldDB" id="A0A9L0RNK6"/>
<dbReference type="Ensembl" id="ENSECAT00000093628.1">
    <property type="protein sequence ID" value="ENSECAP00000064343.1"/>
    <property type="gene ID" value="ENSECAG00000012984.4"/>
</dbReference>
<proteinExistence type="predicted"/>
<feature type="coiled-coil region" evidence="1">
    <location>
        <begin position="70"/>
        <end position="104"/>
    </location>
</feature>
<gene>
    <name evidence="3" type="primary">FSD1L</name>
</gene>
<keyword evidence="4" id="KW-1185">Reference proteome</keyword>
<dbReference type="InterPro" id="IPR050617">
    <property type="entry name" value="E3_ligase_FN3/SPRY"/>
</dbReference>
<accession>A0A9L0RNK6</accession>
<protein>
    <submittedName>
        <fullName evidence="3">Fibronectin type III and SPRY domain containing 1 like</fullName>
    </submittedName>
</protein>
<organism evidence="3 4">
    <name type="scientific">Equus caballus</name>
    <name type="common">Horse</name>
    <dbReference type="NCBI Taxonomy" id="9796"/>
    <lineage>
        <taxon>Eukaryota</taxon>
        <taxon>Metazoa</taxon>
        <taxon>Chordata</taxon>
        <taxon>Craniata</taxon>
        <taxon>Vertebrata</taxon>
        <taxon>Euteleostomi</taxon>
        <taxon>Mammalia</taxon>
        <taxon>Eutheria</taxon>
        <taxon>Laurasiatheria</taxon>
        <taxon>Perissodactyla</taxon>
        <taxon>Equidae</taxon>
        <taxon>Equus</taxon>
    </lineage>
</organism>
<feature type="domain" description="B-box C-terminal" evidence="2">
    <location>
        <begin position="4"/>
        <end position="130"/>
    </location>
</feature>
<evidence type="ECO:0000256" key="1">
    <source>
        <dbReference type="SAM" id="Coils"/>
    </source>
</evidence>
<dbReference type="PANTHER" id="PTHR24099">
    <property type="entry name" value="E3 UBIQUITIN-PROTEIN LIGASE TRIM36-RELATED"/>
    <property type="match status" value="1"/>
</dbReference>
<dbReference type="SMART" id="SM00502">
    <property type="entry name" value="BBC"/>
    <property type="match status" value="1"/>
</dbReference>
<reference evidence="3" key="2">
    <citation type="submission" date="2025-08" db="UniProtKB">
        <authorList>
            <consortium name="Ensembl"/>
        </authorList>
    </citation>
    <scope>IDENTIFICATION</scope>
    <source>
        <strain evidence="3">Thoroughbred</strain>
    </source>
</reference>